<feature type="compositionally biased region" description="Basic and acidic residues" evidence="1">
    <location>
        <begin position="286"/>
        <end position="297"/>
    </location>
</feature>
<protein>
    <submittedName>
        <fullName evidence="2">Uncharacterized protein</fullName>
    </submittedName>
</protein>
<evidence type="ECO:0000313" key="3">
    <source>
        <dbReference type="Proteomes" id="UP000182444"/>
    </source>
</evidence>
<dbReference type="Proteomes" id="UP000182444">
    <property type="component" value="Chromosome 1E"/>
</dbReference>
<dbReference type="VEuPathDB" id="FungiDB:YALI1_E14451g"/>
<sequence>MDNATMTSYRSAIDHNHYGQPETIPLGVLQPSSNRLNCKTAESVYKTKPQLNSAPINQPSLTSTRWDGSAVMTTAQKMTSPQYVTYGDGVDPVDLSTNFTSMDNDPGPTSICMVKPSDLRQTSVSKSIMEQYRSQIRREKEAVEEQDYSTIRSVTFHPVEDLRIYEPLTGEHSENTFFPSPGSGSKVPRRLENGAARMEQQGSHLENSLFLSKMYRSPTPLESYSPVHMLEYGGSIHLGDSGWGPYGNKKSYTMKSTASMPRYMKDTISYRNKKRSKHDTQNGTEKGTRKGQDRDSAKGVGRKAKRDLLDFFRR</sequence>
<dbReference type="RefSeq" id="XP_503826.1">
    <property type="nucleotide sequence ID" value="XM_503826.2"/>
</dbReference>
<name>A0A1D8NI20_YARLL</name>
<dbReference type="VEuPathDB" id="FungiDB:YALI0_E11583g"/>
<reference evidence="2 3" key="1">
    <citation type="journal article" date="2016" name="PLoS ONE">
        <title>Sequence Assembly of Yarrowia lipolytica Strain W29/CLIB89 Shows Transposable Element Diversity.</title>
        <authorList>
            <person name="Magnan C."/>
            <person name="Yu J."/>
            <person name="Chang I."/>
            <person name="Jahn E."/>
            <person name="Kanomata Y."/>
            <person name="Wu J."/>
            <person name="Zeller M."/>
            <person name="Oakes M."/>
            <person name="Baldi P."/>
            <person name="Sandmeyer S."/>
        </authorList>
    </citation>
    <scope>NUCLEOTIDE SEQUENCE [LARGE SCALE GENOMIC DNA]</scope>
    <source>
        <strain evidence="3">CLIB89(W29)</strain>
    </source>
</reference>
<dbReference type="KEGG" id="yli:2912785"/>
<proteinExistence type="predicted"/>
<evidence type="ECO:0000256" key="1">
    <source>
        <dbReference type="SAM" id="MobiDB-lite"/>
    </source>
</evidence>
<dbReference type="AlphaFoldDB" id="A0A1D8NI20"/>
<gene>
    <name evidence="2" type="ORF">YALI1_E14451g</name>
</gene>
<dbReference type="OrthoDB" id="4085571at2759"/>
<accession>A0A1D8NI20</accession>
<dbReference type="GeneID" id="2912785"/>
<dbReference type="EMBL" id="CP017557">
    <property type="protein sequence ID" value="AOW05286.1"/>
    <property type="molecule type" value="Genomic_DNA"/>
</dbReference>
<evidence type="ECO:0000313" key="2">
    <source>
        <dbReference type="EMBL" id="AOW05286.1"/>
    </source>
</evidence>
<feature type="region of interest" description="Disordered" evidence="1">
    <location>
        <begin position="268"/>
        <end position="314"/>
    </location>
</feature>
<organism evidence="2 3">
    <name type="scientific">Yarrowia lipolytica</name>
    <name type="common">Candida lipolytica</name>
    <dbReference type="NCBI Taxonomy" id="4952"/>
    <lineage>
        <taxon>Eukaryota</taxon>
        <taxon>Fungi</taxon>
        <taxon>Dikarya</taxon>
        <taxon>Ascomycota</taxon>
        <taxon>Saccharomycotina</taxon>
        <taxon>Dipodascomycetes</taxon>
        <taxon>Dipodascales</taxon>
        <taxon>Dipodascales incertae sedis</taxon>
        <taxon>Yarrowia</taxon>
    </lineage>
</organism>